<dbReference type="InterPro" id="IPR041180">
    <property type="entry name" value="Nmad2"/>
</dbReference>
<dbReference type="EMBL" id="QYRT01000012">
    <property type="protein sequence ID" value="TIH37377.1"/>
    <property type="molecule type" value="Genomic_DNA"/>
</dbReference>
<sequence length="214" mass="24385">MRLHSYVVDHDIGFAPNPFQGFCTLATCKQIIRRGASVGDWVMGTGAAKNRRTGFLVYAMRVTETLSFDEYWSDKRFERKRPNLRGSRQVRFGDNIYHHDSSGNWIQEDSRHSKADGTPELVHLSRDTGTTEKVLVSDDFVYFGSSGPIVPTLLREFGIVSGRGHRNRFEDDEISLALEWFAELPRGPIGTPFDWHRTRNMRSTRTGTSSLVQT</sequence>
<dbReference type="AlphaFoldDB" id="A0A4T2C0A2"/>
<organism evidence="2 3">
    <name type="scientific">Subtercola vilae</name>
    <dbReference type="NCBI Taxonomy" id="2056433"/>
    <lineage>
        <taxon>Bacteria</taxon>
        <taxon>Bacillati</taxon>
        <taxon>Actinomycetota</taxon>
        <taxon>Actinomycetes</taxon>
        <taxon>Micrococcales</taxon>
        <taxon>Microbacteriaceae</taxon>
        <taxon>Subtercola</taxon>
    </lineage>
</organism>
<dbReference type="RefSeq" id="WP_136641798.1">
    <property type="nucleotide sequence ID" value="NZ_QYRT01000012.1"/>
</dbReference>
<proteinExistence type="predicted"/>
<evidence type="ECO:0000313" key="3">
    <source>
        <dbReference type="Proteomes" id="UP000306192"/>
    </source>
</evidence>
<reference evidence="2 3" key="1">
    <citation type="journal article" date="2019" name="Microorganisms">
        <title>Systematic Affiliation and Genome Analysis of Subtercola vilae DB165(T) with Particular Emphasis on Cold Adaptation of an Isolate from a High-Altitude Cold Volcano Lake.</title>
        <authorList>
            <person name="Villalobos A.S."/>
            <person name="Wiese J."/>
            <person name="Imhoff J.F."/>
            <person name="Dorador C."/>
            <person name="Keller A."/>
            <person name="Hentschel U."/>
        </authorList>
    </citation>
    <scope>NUCLEOTIDE SEQUENCE [LARGE SCALE GENOMIC DNA]</scope>
    <source>
        <strain evidence="2 3">DB165</strain>
    </source>
</reference>
<evidence type="ECO:0000313" key="2">
    <source>
        <dbReference type="EMBL" id="TIH37377.1"/>
    </source>
</evidence>
<dbReference type="OrthoDB" id="2080678at2"/>
<feature type="domain" description="Nucleotide modification associated" evidence="1">
    <location>
        <begin position="2"/>
        <end position="197"/>
    </location>
</feature>
<gene>
    <name evidence="2" type="ORF">D4765_08185</name>
</gene>
<name>A0A4T2C0A2_9MICO</name>
<dbReference type="Pfam" id="PF18753">
    <property type="entry name" value="Nmad2"/>
    <property type="match status" value="1"/>
</dbReference>
<keyword evidence="3" id="KW-1185">Reference proteome</keyword>
<accession>A0A4T2C0A2</accession>
<protein>
    <recommendedName>
        <fullName evidence="1">Nucleotide modification associated domain-containing protein</fullName>
    </recommendedName>
</protein>
<dbReference type="Proteomes" id="UP000306192">
    <property type="component" value="Unassembled WGS sequence"/>
</dbReference>
<evidence type="ECO:0000259" key="1">
    <source>
        <dbReference type="Pfam" id="PF18753"/>
    </source>
</evidence>
<comment type="caution">
    <text evidence="2">The sequence shown here is derived from an EMBL/GenBank/DDBJ whole genome shotgun (WGS) entry which is preliminary data.</text>
</comment>